<sequence length="120" mass="13099">MTGLAALIADGPVWAPVYIWAKLCPPCCLCWLITLKDNCPISPPSFTPTLNIAHDVVPLDVTSVYYSSVTTDLGPKKAPGYVAFIPKTFSLAMGVSLRTLQGPIFLTLLYDAFQKWSMEC</sequence>
<comment type="caution">
    <text evidence="1">The sequence shown here is derived from an EMBL/GenBank/DDBJ whole genome shotgun (WGS) entry which is preliminary data.</text>
</comment>
<name>A0ABC8R6J8_9AQUA</name>
<accession>A0ABC8R6J8</accession>
<gene>
    <name evidence="1" type="ORF">ILEXP_LOCUS5880</name>
</gene>
<dbReference type="EMBL" id="CAUOFW020000900">
    <property type="protein sequence ID" value="CAK9138534.1"/>
    <property type="molecule type" value="Genomic_DNA"/>
</dbReference>
<reference evidence="1 2" key="1">
    <citation type="submission" date="2024-02" db="EMBL/GenBank/DDBJ databases">
        <authorList>
            <person name="Vignale AGUSTIN F."/>
            <person name="Sosa J E."/>
            <person name="Modenutti C."/>
        </authorList>
    </citation>
    <scope>NUCLEOTIDE SEQUENCE [LARGE SCALE GENOMIC DNA]</scope>
</reference>
<evidence type="ECO:0000313" key="1">
    <source>
        <dbReference type="EMBL" id="CAK9138534.1"/>
    </source>
</evidence>
<dbReference type="AlphaFoldDB" id="A0ABC8R6J8"/>
<dbReference type="Proteomes" id="UP001642360">
    <property type="component" value="Unassembled WGS sequence"/>
</dbReference>
<keyword evidence="2" id="KW-1185">Reference proteome</keyword>
<evidence type="ECO:0000313" key="2">
    <source>
        <dbReference type="Proteomes" id="UP001642360"/>
    </source>
</evidence>
<organism evidence="1 2">
    <name type="scientific">Ilex paraguariensis</name>
    <name type="common">yerba mate</name>
    <dbReference type="NCBI Taxonomy" id="185542"/>
    <lineage>
        <taxon>Eukaryota</taxon>
        <taxon>Viridiplantae</taxon>
        <taxon>Streptophyta</taxon>
        <taxon>Embryophyta</taxon>
        <taxon>Tracheophyta</taxon>
        <taxon>Spermatophyta</taxon>
        <taxon>Magnoliopsida</taxon>
        <taxon>eudicotyledons</taxon>
        <taxon>Gunneridae</taxon>
        <taxon>Pentapetalae</taxon>
        <taxon>asterids</taxon>
        <taxon>campanulids</taxon>
        <taxon>Aquifoliales</taxon>
        <taxon>Aquifoliaceae</taxon>
        <taxon>Ilex</taxon>
    </lineage>
</organism>
<proteinExistence type="predicted"/>
<protein>
    <submittedName>
        <fullName evidence="1">Uncharacterized protein</fullName>
    </submittedName>
</protein>